<dbReference type="FunFam" id="2.30.30.60:FF:000001">
    <property type="entry name" value="MscS Mechanosensitive ion channel"/>
    <property type="match status" value="1"/>
</dbReference>
<keyword evidence="4 8" id="KW-0812">Transmembrane</keyword>
<dbReference type="PANTHER" id="PTHR30460">
    <property type="entry name" value="MODERATE CONDUCTANCE MECHANOSENSITIVE CHANNEL YBIO"/>
    <property type="match status" value="1"/>
</dbReference>
<evidence type="ECO:0000313" key="13">
    <source>
        <dbReference type="Proteomes" id="UP000287156"/>
    </source>
</evidence>
<dbReference type="InterPro" id="IPR045276">
    <property type="entry name" value="YbiO_bact"/>
</dbReference>
<dbReference type="Gene3D" id="1.10.287.1260">
    <property type="match status" value="1"/>
</dbReference>
<evidence type="ECO:0000313" key="12">
    <source>
        <dbReference type="EMBL" id="RST70974.1"/>
    </source>
</evidence>
<evidence type="ECO:0000259" key="11">
    <source>
        <dbReference type="Pfam" id="PF21088"/>
    </source>
</evidence>
<dbReference type="Gene3D" id="3.30.70.100">
    <property type="match status" value="1"/>
</dbReference>
<sequence>MNEQIQEFKDLEKKTTGFLEKLTEPDLWISYGMVALKIIIIIILSTIIIRVGRAAISRIFKRRAKAPLQFSERREATLIKLLQNILTYSVYFIAIVMILSALTIDVTGILAGAGILGLAVGFGAQNLVKDIIGGFFIIFEDQFSVGDYVRIGTFEGTVDEIGLRTTKILNWTGELYIIPNGNINEVTNFSLHNSVAIVDVFLGYQADLKKVENMIGVLLETMPEKYEQIIGTPRVLGVQQLGASEIVLRVVAETLPLQNWFIARELRKAIKIKLDAHQVEVPYQRIVMMKGNDHQPGDHIGDRQGG</sequence>
<proteinExistence type="inferred from homology"/>
<accession>A0A429XTA9</accession>
<dbReference type="InterPro" id="IPR049278">
    <property type="entry name" value="MS_channel_C"/>
</dbReference>
<comment type="subcellular location">
    <subcellularLocation>
        <location evidence="1">Cell membrane</location>
        <topology evidence="1">Multi-pass membrane protein</topology>
    </subcellularLocation>
</comment>
<gene>
    <name evidence="12" type="ORF">D4T97_019650</name>
</gene>
<feature type="domain" description="Mechanosensitive ion channel transmembrane helices 2/3" evidence="11">
    <location>
        <begin position="84"/>
        <end position="125"/>
    </location>
</feature>
<comment type="function">
    <text evidence="7">May play a role in resistance to osmotic downshock.</text>
</comment>
<dbReference type="InterPro" id="IPR023408">
    <property type="entry name" value="MscS_beta-dom_sf"/>
</dbReference>
<reference evidence="12" key="1">
    <citation type="submission" date="2018-12" db="EMBL/GenBank/DDBJ databases">
        <authorList>
            <person name="Sun L."/>
            <person name="Chen Z."/>
        </authorList>
    </citation>
    <scope>NUCLEOTIDE SEQUENCE [LARGE SCALE GENOMIC DNA]</scope>
    <source>
        <strain evidence="12">3-2-2</strain>
    </source>
</reference>
<dbReference type="FunFam" id="1.10.287.1260:FF:000005">
    <property type="entry name" value="Mechanosensitive ion channel family protein"/>
    <property type="match status" value="1"/>
</dbReference>
<dbReference type="Pfam" id="PF21088">
    <property type="entry name" value="MS_channel_1st"/>
    <property type="match status" value="1"/>
</dbReference>
<dbReference type="GO" id="GO:0008381">
    <property type="term" value="F:mechanosensitive monoatomic ion channel activity"/>
    <property type="evidence" value="ECO:0007669"/>
    <property type="project" value="InterPro"/>
</dbReference>
<feature type="domain" description="Mechanosensitive ion channel MscS" evidence="9">
    <location>
        <begin position="126"/>
        <end position="190"/>
    </location>
</feature>
<evidence type="ECO:0000256" key="6">
    <source>
        <dbReference type="ARBA" id="ARBA00023136"/>
    </source>
</evidence>
<dbReference type="Pfam" id="PF21082">
    <property type="entry name" value="MS_channel_3rd"/>
    <property type="match status" value="1"/>
</dbReference>
<dbReference type="PANTHER" id="PTHR30460:SF0">
    <property type="entry name" value="MODERATE CONDUCTANCE MECHANOSENSITIVE CHANNEL YBIO"/>
    <property type="match status" value="1"/>
</dbReference>
<feature type="domain" description="Mechanosensitive ion channel MscS C-terminal" evidence="10">
    <location>
        <begin position="200"/>
        <end position="280"/>
    </location>
</feature>
<evidence type="ECO:0000256" key="7">
    <source>
        <dbReference type="ARBA" id="ARBA00059688"/>
    </source>
</evidence>
<feature type="transmembrane region" description="Helical" evidence="8">
    <location>
        <begin position="108"/>
        <end position="128"/>
    </location>
</feature>
<dbReference type="SUPFAM" id="SSF82689">
    <property type="entry name" value="Mechanosensitive channel protein MscS (YggB), C-terminal domain"/>
    <property type="match status" value="1"/>
</dbReference>
<dbReference type="Proteomes" id="UP000287156">
    <property type="component" value="Unassembled WGS sequence"/>
</dbReference>
<evidence type="ECO:0000256" key="2">
    <source>
        <dbReference type="ARBA" id="ARBA00008017"/>
    </source>
</evidence>
<evidence type="ECO:0000256" key="1">
    <source>
        <dbReference type="ARBA" id="ARBA00004651"/>
    </source>
</evidence>
<dbReference type="Gene3D" id="2.30.30.60">
    <property type="match status" value="1"/>
</dbReference>
<dbReference type="SUPFAM" id="SSF82861">
    <property type="entry name" value="Mechanosensitive channel protein MscS (YggB), transmembrane region"/>
    <property type="match status" value="1"/>
</dbReference>
<keyword evidence="5 8" id="KW-1133">Transmembrane helix</keyword>
<dbReference type="EMBL" id="QYTV02000015">
    <property type="protein sequence ID" value="RST70974.1"/>
    <property type="molecule type" value="Genomic_DNA"/>
</dbReference>
<evidence type="ECO:0000259" key="9">
    <source>
        <dbReference type="Pfam" id="PF00924"/>
    </source>
</evidence>
<evidence type="ECO:0000256" key="4">
    <source>
        <dbReference type="ARBA" id="ARBA00022692"/>
    </source>
</evidence>
<evidence type="ECO:0000259" key="10">
    <source>
        <dbReference type="Pfam" id="PF21082"/>
    </source>
</evidence>
<name>A0A429XTA9_9BACI</name>
<keyword evidence="13" id="KW-1185">Reference proteome</keyword>
<dbReference type="InterPro" id="IPR006685">
    <property type="entry name" value="MscS_channel_2nd"/>
</dbReference>
<evidence type="ECO:0000256" key="5">
    <source>
        <dbReference type="ARBA" id="ARBA00022989"/>
    </source>
</evidence>
<dbReference type="InterPro" id="IPR010920">
    <property type="entry name" value="LSM_dom_sf"/>
</dbReference>
<dbReference type="SUPFAM" id="SSF50182">
    <property type="entry name" value="Sm-like ribonucleoproteins"/>
    <property type="match status" value="1"/>
</dbReference>
<comment type="caution">
    <text evidence="12">The sequence shown here is derived from an EMBL/GenBank/DDBJ whole genome shotgun (WGS) entry which is preliminary data.</text>
</comment>
<evidence type="ECO:0000256" key="8">
    <source>
        <dbReference type="SAM" id="Phobius"/>
    </source>
</evidence>
<dbReference type="InterPro" id="IPR049142">
    <property type="entry name" value="MS_channel_1st"/>
</dbReference>
<dbReference type="GO" id="GO:0005886">
    <property type="term" value="C:plasma membrane"/>
    <property type="evidence" value="ECO:0007669"/>
    <property type="project" value="UniProtKB-SubCell"/>
</dbReference>
<comment type="similarity">
    <text evidence="2">Belongs to the MscS (TC 1.A.23) family.</text>
</comment>
<feature type="transmembrane region" description="Helical" evidence="8">
    <location>
        <begin position="28"/>
        <end position="52"/>
    </location>
</feature>
<dbReference type="InterPro" id="IPR011014">
    <property type="entry name" value="MscS_channel_TM-2"/>
</dbReference>
<dbReference type="InterPro" id="IPR011066">
    <property type="entry name" value="MscS_channel_C_sf"/>
</dbReference>
<feature type="transmembrane region" description="Helical" evidence="8">
    <location>
        <begin position="81"/>
        <end position="102"/>
    </location>
</feature>
<dbReference type="AlphaFoldDB" id="A0A429XTA9"/>
<organism evidence="12 13">
    <name type="scientific">Siminovitchia acidinfaciens</name>
    <dbReference type="NCBI Taxonomy" id="2321395"/>
    <lineage>
        <taxon>Bacteria</taxon>
        <taxon>Bacillati</taxon>
        <taxon>Bacillota</taxon>
        <taxon>Bacilli</taxon>
        <taxon>Bacillales</taxon>
        <taxon>Bacillaceae</taxon>
        <taxon>Siminovitchia</taxon>
    </lineage>
</organism>
<evidence type="ECO:0000256" key="3">
    <source>
        <dbReference type="ARBA" id="ARBA00022475"/>
    </source>
</evidence>
<dbReference type="Pfam" id="PF00924">
    <property type="entry name" value="MS_channel_2nd"/>
    <property type="match status" value="1"/>
</dbReference>
<protein>
    <submittedName>
        <fullName evidence="12">Mechanosensitive ion channel family protein</fullName>
    </submittedName>
</protein>
<keyword evidence="6 8" id="KW-0472">Membrane</keyword>
<dbReference type="RefSeq" id="WP_126052482.1">
    <property type="nucleotide sequence ID" value="NZ_QYTV02000015.1"/>
</dbReference>
<dbReference type="OrthoDB" id="9809206at2"/>
<keyword evidence="3" id="KW-1003">Cell membrane</keyword>